<protein>
    <submittedName>
        <fullName evidence="4">Cytochrome P450</fullName>
    </submittedName>
</protein>
<dbReference type="Pfam" id="PF00067">
    <property type="entry name" value="p450"/>
    <property type="match status" value="1"/>
</dbReference>
<keyword evidence="3" id="KW-0479">Metal-binding</keyword>
<dbReference type="GO" id="GO:0020037">
    <property type="term" value="F:heme binding"/>
    <property type="evidence" value="ECO:0007669"/>
    <property type="project" value="InterPro"/>
</dbReference>
<gene>
    <name evidence="4" type="ORF">NVS89_19470</name>
</gene>
<organism evidence="4 5">
    <name type="scientific">Ancylobacter mangrovi</name>
    <dbReference type="NCBI Taxonomy" id="2972472"/>
    <lineage>
        <taxon>Bacteria</taxon>
        <taxon>Pseudomonadati</taxon>
        <taxon>Pseudomonadota</taxon>
        <taxon>Alphaproteobacteria</taxon>
        <taxon>Hyphomicrobiales</taxon>
        <taxon>Xanthobacteraceae</taxon>
        <taxon>Ancylobacter</taxon>
    </lineage>
</organism>
<evidence type="ECO:0000256" key="2">
    <source>
        <dbReference type="ARBA" id="ARBA00010617"/>
    </source>
</evidence>
<dbReference type="AlphaFoldDB" id="A0A9X2T5H1"/>
<dbReference type="PANTHER" id="PTHR46696">
    <property type="entry name" value="P450, PUTATIVE (EUROFUNG)-RELATED"/>
    <property type="match status" value="1"/>
</dbReference>
<dbReference type="GO" id="GO:0004497">
    <property type="term" value="F:monooxygenase activity"/>
    <property type="evidence" value="ECO:0007669"/>
    <property type="project" value="UniProtKB-KW"/>
</dbReference>
<comment type="similarity">
    <text evidence="2 3">Belongs to the cytochrome P450 family.</text>
</comment>
<accession>A0A9X2T5H1</accession>
<evidence type="ECO:0000256" key="3">
    <source>
        <dbReference type="RuleBase" id="RU000461"/>
    </source>
</evidence>
<dbReference type="GO" id="GO:0005506">
    <property type="term" value="F:iron ion binding"/>
    <property type="evidence" value="ECO:0007669"/>
    <property type="project" value="InterPro"/>
</dbReference>
<evidence type="ECO:0000313" key="5">
    <source>
        <dbReference type="Proteomes" id="UP001151088"/>
    </source>
</evidence>
<keyword evidence="5" id="KW-1185">Reference proteome</keyword>
<evidence type="ECO:0000256" key="1">
    <source>
        <dbReference type="ARBA" id="ARBA00001971"/>
    </source>
</evidence>
<dbReference type="SUPFAM" id="SSF48264">
    <property type="entry name" value="Cytochrome P450"/>
    <property type="match status" value="1"/>
</dbReference>
<comment type="caution">
    <text evidence="4">The sequence shown here is derived from an EMBL/GenBank/DDBJ whole genome shotgun (WGS) entry which is preliminary data.</text>
</comment>
<dbReference type="Proteomes" id="UP001151088">
    <property type="component" value="Unassembled WGS sequence"/>
</dbReference>
<dbReference type="PANTHER" id="PTHR46696:SF1">
    <property type="entry name" value="CYTOCHROME P450 YJIB-RELATED"/>
    <property type="match status" value="1"/>
</dbReference>
<dbReference type="InterPro" id="IPR001128">
    <property type="entry name" value="Cyt_P450"/>
</dbReference>
<sequence>MLRINNLVGKSAPVRVDPRALIDDPHAGLAALRREHPLVQLAEGQYLVLRADDVIPLLSDPRTRQVEGTEYVALNQIPDGITARFLKDFFIFSDSEQHRAKRGLFARSFAYKAMFGLRPDVRAVAERIVAELPRGEMFDFVERMAARVPAEMIAAILGLPKEDSAFFARRVYTIARAIGPIYPYEHHRAIENATGELFCYVAEQIRLRLDRPRDDLLSHLAASWRRDPVMPLESLIFQVIGVIIGGSDTTRAAFAMLVALLVQHRAWEAVRADNSLIPGAVAEAMRFDPSVGSVLRVATAPIEIGNVTVFPGTALRLSTMSALRDPGLYAEPERFDIRRADHPRLHPVFGLGPHRCIGETLARIEMEECLAALAANVREVEIRKLPRLSGFGGIREITPMPVRLH</sequence>
<dbReference type="PRINTS" id="PR00385">
    <property type="entry name" value="P450"/>
</dbReference>
<reference evidence="4" key="1">
    <citation type="submission" date="2022-08" db="EMBL/GenBank/DDBJ databases">
        <authorList>
            <person name="Li F."/>
        </authorList>
    </citation>
    <scope>NUCLEOTIDE SEQUENCE</scope>
    <source>
        <strain evidence="4">MQZ15Z-1</strain>
    </source>
</reference>
<evidence type="ECO:0000313" key="4">
    <source>
        <dbReference type="EMBL" id="MCS0497271.1"/>
    </source>
</evidence>
<dbReference type="InterPro" id="IPR036396">
    <property type="entry name" value="Cyt_P450_sf"/>
</dbReference>
<keyword evidence="3" id="KW-0349">Heme</keyword>
<dbReference type="InterPro" id="IPR002397">
    <property type="entry name" value="Cyt_P450_B"/>
</dbReference>
<dbReference type="RefSeq" id="WP_258734422.1">
    <property type="nucleotide sequence ID" value="NZ_JANTHZ010000010.1"/>
</dbReference>
<dbReference type="GO" id="GO:0016705">
    <property type="term" value="F:oxidoreductase activity, acting on paired donors, with incorporation or reduction of molecular oxygen"/>
    <property type="evidence" value="ECO:0007669"/>
    <property type="project" value="InterPro"/>
</dbReference>
<keyword evidence="3" id="KW-0560">Oxidoreductase</keyword>
<dbReference type="PRINTS" id="PR00359">
    <property type="entry name" value="BP450"/>
</dbReference>
<dbReference type="PROSITE" id="PS00086">
    <property type="entry name" value="CYTOCHROME_P450"/>
    <property type="match status" value="1"/>
</dbReference>
<dbReference type="Gene3D" id="1.10.630.10">
    <property type="entry name" value="Cytochrome P450"/>
    <property type="match status" value="1"/>
</dbReference>
<keyword evidence="3" id="KW-0408">Iron</keyword>
<dbReference type="EMBL" id="JANTHZ010000010">
    <property type="protein sequence ID" value="MCS0497271.1"/>
    <property type="molecule type" value="Genomic_DNA"/>
</dbReference>
<comment type="cofactor">
    <cofactor evidence="1">
        <name>heme</name>
        <dbReference type="ChEBI" id="CHEBI:30413"/>
    </cofactor>
</comment>
<keyword evidence="3" id="KW-0503">Monooxygenase</keyword>
<name>A0A9X2T5H1_9HYPH</name>
<proteinExistence type="inferred from homology"/>
<dbReference type="InterPro" id="IPR017972">
    <property type="entry name" value="Cyt_P450_CS"/>
</dbReference>